<feature type="active site" description="Proton donor" evidence="12">
    <location>
        <position position="97"/>
    </location>
</feature>
<evidence type="ECO:0000256" key="8">
    <source>
        <dbReference type="ARBA" id="ARBA00023002"/>
    </source>
</evidence>
<dbReference type="InterPro" id="IPR035587">
    <property type="entry name" value="DUS-like_FMN-bd"/>
</dbReference>
<dbReference type="EC" id="1.3.1.-" evidence="11"/>
<dbReference type="GO" id="GO:0050660">
    <property type="term" value="F:flavin adenine dinucleotide binding"/>
    <property type="evidence" value="ECO:0007669"/>
    <property type="project" value="InterPro"/>
</dbReference>
<evidence type="ECO:0000256" key="9">
    <source>
        <dbReference type="ARBA" id="ARBA00048205"/>
    </source>
</evidence>
<keyword evidence="3 11" id="KW-0285">Flavoprotein</keyword>
<keyword evidence="13" id="KW-0547">Nucleotide-binding</keyword>
<feature type="binding site" evidence="13">
    <location>
        <position position="67"/>
    </location>
    <ligand>
        <name>FMN</name>
        <dbReference type="ChEBI" id="CHEBI:58210"/>
    </ligand>
</feature>
<comment type="function">
    <text evidence="1 11">Catalyzes the synthesis of 5,6-dihydrouridine (D), a modified base found in the D-loop of most tRNAs, via the reduction of the C5-C6 double bond in target uridines.</text>
</comment>
<comment type="catalytic activity">
    <reaction evidence="9">
        <text>a 5,6-dihydrouridine in tRNA + NADP(+) = a uridine in tRNA + NADPH + H(+)</text>
        <dbReference type="Rhea" id="RHEA:23624"/>
        <dbReference type="Rhea" id="RHEA-COMP:13339"/>
        <dbReference type="Rhea" id="RHEA-COMP:13887"/>
        <dbReference type="ChEBI" id="CHEBI:15378"/>
        <dbReference type="ChEBI" id="CHEBI:57783"/>
        <dbReference type="ChEBI" id="CHEBI:58349"/>
        <dbReference type="ChEBI" id="CHEBI:65315"/>
        <dbReference type="ChEBI" id="CHEBI:74443"/>
    </reaction>
</comment>
<reference evidence="15 16" key="1">
    <citation type="journal article" date="2016" name="Environ. Microbiol.">
        <title>Genomic resolution of a cold subsurface aquifer community provides metabolic insights for novel microbes adapted to high CO concentrations.</title>
        <authorList>
            <person name="Probst A.J."/>
            <person name="Castelle C.J."/>
            <person name="Singh A."/>
            <person name="Brown C.T."/>
            <person name="Anantharaman K."/>
            <person name="Sharon I."/>
            <person name="Hug L.A."/>
            <person name="Burstein D."/>
            <person name="Emerson J.B."/>
            <person name="Thomas B.C."/>
            <person name="Banfield J.F."/>
        </authorList>
    </citation>
    <scope>NUCLEOTIDE SEQUENCE [LARGE SCALE GENOMIC DNA]</scope>
    <source>
        <strain evidence="15">CG2_30_35_20</strain>
    </source>
</reference>
<dbReference type="GO" id="GO:0000049">
    <property type="term" value="F:tRNA binding"/>
    <property type="evidence" value="ECO:0007669"/>
    <property type="project" value="UniProtKB-KW"/>
</dbReference>
<comment type="similarity">
    <text evidence="11">Belongs to the dus family.</text>
</comment>
<dbReference type="EMBL" id="MNZO01000051">
    <property type="protein sequence ID" value="OIP86482.1"/>
    <property type="molecule type" value="Genomic_DNA"/>
</dbReference>
<gene>
    <name evidence="15" type="ORF">AUK05_03555</name>
</gene>
<dbReference type="AlphaFoldDB" id="A0A1J5HXE9"/>
<dbReference type="InterPro" id="IPR013785">
    <property type="entry name" value="Aldolase_TIM"/>
</dbReference>
<evidence type="ECO:0000313" key="16">
    <source>
        <dbReference type="Proteomes" id="UP000182344"/>
    </source>
</evidence>
<comment type="cofactor">
    <cofactor evidence="11 13">
        <name>FMN</name>
        <dbReference type="ChEBI" id="CHEBI:58210"/>
    </cofactor>
</comment>
<feature type="binding site" evidence="13">
    <location>
        <begin position="256"/>
        <end position="257"/>
    </location>
    <ligand>
        <name>FMN</name>
        <dbReference type="ChEBI" id="CHEBI:58210"/>
    </ligand>
</feature>
<keyword evidence="7" id="KW-0694">RNA-binding</keyword>
<dbReference type="Pfam" id="PF01207">
    <property type="entry name" value="Dus"/>
    <property type="match status" value="2"/>
</dbReference>
<evidence type="ECO:0000256" key="1">
    <source>
        <dbReference type="ARBA" id="ARBA00002790"/>
    </source>
</evidence>
<keyword evidence="2" id="KW-0820">tRNA-binding</keyword>
<keyword evidence="4 11" id="KW-0288">FMN</keyword>
<comment type="caution">
    <text evidence="15">The sequence shown here is derived from an EMBL/GenBank/DDBJ whole genome shotgun (WGS) entry which is preliminary data.</text>
</comment>
<dbReference type="PIRSF" id="PIRSF006621">
    <property type="entry name" value="Dus"/>
    <property type="match status" value="1"/>
</dbReference>
<dbReference type="PANTHER" id="PTHR45846:SF1">
    <property type="entry name" value="TRNA-DIHYDROURIDINE(47) SYNTHASE [NAD(P)(+)]-LIKE"/>
    <property type="match status" value="1"/>
</dbReference>
<feature type="domain" description="DUS-like FMN-binding" evidence="14">
    <location>
        <begin position="165"/>
        <end position="325"/>
    </location>
</feature>
<evidence type="ECO:0000259" key="14">
    <source>
        <dbReference type="Pfam" id="PF01207"/>
    </source>
</evidence>
<comment type="catalytic activity">
    <reaction evidence="10">
        <text>a 5,6-dihydrouridine in tRNA + NAD(+) = a uridine in tRNA + NADH + H(+)</text>
        <dbReference type="Rhea" id="RHEA:54452"/>
        <dbReference type="Rhea" id="RHEA-COMP:13339"/>
        <dbReference type="Rhea" id="RHEA-COMP:13887"/>
        <dbReference type="ChEBI" id="CHEBI:15378"/>
        <dbReference type="ChEBI" id="CHEBI:57540"/>
        <dbReference type="ChEBI" id="CHEBI:57945"/>
        <dbReference type="ChEBI" id="CHEBI:65315"/>
        <dbReference type="ChEBI" id="CHEBI:74443"/>
    </reaction>
</comment>
<evidence type="ECO:0000256" key="6">
    <source>
        <dbReference type="ARBA" id="ARBA00022857"/>
    </source>
</evidence>
<evidence type="ECO:0000256" key="5">
    <source>
        <dbReference type="ARBA" id="ARBA00022694"/>
    </source>
</evidence>
<dbReference type="InterPro" id="IPR001269">
    <property type="entry name" value="DUS_fam"/>
</dbReference>
<evidence type="ECO:0000256" key="3">
    <source>
        <dbReference type="ARBA" id="ARBA00022630"/>
    </source>
</evidence>
<evidence type="ECO:0000256" key="11">
    <source>
        <dbReference type="PIRNR" id="PIRNR006621"/>
    </source>
</evidence>
<proteinExistence type="inferred from homology"/>
<sequence>MEIRNYTIGLSPMDGITDAAFRLTQVEIAKPDLMFTEFVSAEGIAHNAIRLFDQLLYSPKERPIIGQLFGKDPDSFYIATIVLCHLGFDGIDINMGCPAKKVTQHGSGIALIENPELAGKIILATKKGIADYQNNPKVFNKLKLKQKVISLLSKRGQGEIENKKIGFSIKTRTGINNSVVSTWIPFLCSFKPDSITLHGRTLKQGYSGLANWDEIAKAAIICHDSNIKIFGNGDLQSRQMANEYCQKYGTDGALIGRATMGNPWVFDNKNVSFKEKYQAMLIHARHFTKIFPHRCFDPLRHHFLLYVSGHPNASALRQQIVKLTSIDQLCALEQSIVG</sequence>
<dbReference type="SUPFAM" id="SSF51395">
    <property type="entry name" value="FMN-linked oxidoreductases"/>
    <property type="match status" value="1"/>
</dbReference>
<feature type="binding site" evidence="13">
    <location>
        <position position="141"/>
    </location>
    <ligand>
        <name>FMN</name>
        <dbReference type="ChEBI" id="CHEBI:58210"/>
    </ligand>
</feature>
<evidence type="ECO:0000256" key="7">
    <source>
        <dbReference type="ARBA" id="ARBA00022884"/>
    </source>
</evidence>
<dbReference type="Gene3D" id="1.10.1200.80">
    <property type="entry name" value="Putative flavin oxidoreducatase, domain 2"/>
    <property type="match status" value="1"/>
</dbReference>
<dbReference type="Proteomes" id="UP000182344">
    <property type="component" value="Unassembled WGS sequence"/>
</dbReference>
<feature type="domain" description="DUS-like FMN-binding" evidence="14">
    <location>
        <begin position="10"/>
        <end position="127"/>
    </location>
</feature>
<evidence type="ECO:0000256" key="10">
    <source>
        <dbReference type="ARBA" id="ARBA00048802"/>
    </source>
</evidence>
<accession>A0A1J5HXE9</accession>
<name>A0A1J5HXE9_9BACT</name>
<dbReference type="PANTHER" id="PTHR45846">
    <property type="entry name" value="TRNA-DIHYDROURIDINE(47) SYNTHASE [NAD(P)(+)]-LIKE"/>
    <property type="match status" value="1"/>
</dbReference>
<keyword evidence="6" id="KW-0521">NADP</keyword>
<evidence type="ECO:0000256" key="4">
    <source>
        <dbReference type="ARBA" id="ARBA00022643"/>
    </source>
</evidence>
<evidence type="ECO:0000256" key="12">
    <source>
        <dbReference type="PIRSR" id="PIRSR006621-1"/>
    </source>
</evidence>
<evidence type="ECO:0000256" key="2">
    <source>
        <dbReference type="ARBA" id="ARBA00022555"/>
    </source>
</evidence>
<protein>
    <recommendedName>
        <fullName evidence="11">tRNA-dihydrouridine synthase</fullName>
        <ecNumber evidence="11">1.3.1.-</ecNumber>
    </recommendedName>
</protein>
<keyword evidence="8 11" id="KW-0560">Oxidoreductase</keyword>
<dbReference type="InterPro" id="IPR024036">
    <property type="entry name" value="tRNA-dHydroUridine_Synthase_C"/>
</dbReference>
<dbReference type="Gene3D" id="3.20.20.70">
    <property type="entry name" value="Aldolase class I"/>
    <property type="match status" value="1"/>
</dbReference>
<evidence type="ECO:0000256" key="13">
    <source>
        <dbReference type="PIRSR" id="PIRSR006621-2"/>
    </source>
</evidence>
<organism evidence="15 16">
    <name type="scientific">Candidatus Shapirobacteria bacterium CG2_30_35_20</name>
    <dbReference type="NCBI Taxonomy" id="1805376"/>
    <lineage>
        <taxon>Bacteria</taxon>
        <taxon>Candidatus Shapironibacteriota</taxon>
    </lineage>
</organism>
<feature type="binding site" evidence="13">
    <location>
        <position position="198"/>
    </location>
    <ligand>
        <name>FMN</name>
        <dbReference type="ChEBI" id="CHEBI:58210"/>
    </ligand>
</feature>
<evidence type="ECO:0000313" key="15">
    <source>
        <dbReference type="EMBL" id="OIP86482.1"/>
    </source>
</evidence>
<dbReference type="STRING" id="1805376.AUK05_03555"/>
<keyword evidence="5 11" id="KW-0819">tRNA processing</keyword>
<dbReference type="CDD" id="cd02801">
    <property type="entry name" value="DUS_like_FMN"/>
    <property type="match status" value="1"/>
</dbReference>
<dbReference type="GO" id="GO:0017150">
    <property type="term" value="F:tRNA dihydrouridine synthase activity"/>
    <property type="evidence" value="ECO:0007669"/>
    <property type="project" value="InterPro"/>
</dbReference>